<keyword evidence="2" id="KW-1185">Reference proteome</keyword>
<gene>
    <name evidence="1" type="ORF">EJ02DRAFT_356888</name>
</gene>
<accession>A0A6A5S9P5</accession>
<protein>
    <submittedName>
        <fullName evidence="1">Uncharacterized protein</fullName>
    </submittedName>
</protein>
<proteinExistence type="predicted"/>
<dbReference type="OrthoDB" id="4523126at2759"/>
<reference evidence="1" key="1">
    <citation type="journal article" date="2020" name="Stud. Mycol.">
        <title>101 Dothideomycetes genomes: a test case for predicting lifestyles and emergence of pathogens.</title>
        <authorList>
            <person name="Haridas S."/>
            <person name="Albert R."/>
            <person name="Binder M."/>
            <person name="Bloem J."/>
            <person name="Labutti K."/>
            <person name="Salamov A."/>
            <person name="Andreopoulos B."/>
            <person name="Baker S."/>
            <person name="Barry K."/>
            <person name="Bills G."/>
            <person name="Bluhm B."/>
            <person name="Cannon C."/>
            <person name="Castanera R."/>
            <person name="Culley D."/>
            <person name="Daum C."/>
            <person name="Ezra D."/>
            <person name="Gonzalez J."/>
            <person name="Henrissat B."/>
            <person name="Kuo A."/>
            <person name="Liang C."/>
            <person name="Lipzen A."/>
            <person name="Lutzoni F."/>
            <person name="Magnuson J."/>
            <person name="Mondo S."/>
            <person name="Nolan M."/>
            <person name="Ohm R."/>
            <person name="Pangilinan J."/>
            <person name="Park H.-J."/>
            <person name="Ramirez L."/>
            <person name="Alfaro M."/>
            <person name="Sun H."/>
            <person name="Tritt A."/>
            <person name="Yoshinaga Y."/>
            <person name="Zwiers L.-H."/>
            <person name="Turgeon B."/>
            <person name="Goodwin S."/>
            <person name="Spatafora J."/>
            <person name="Crous P."/>
            <person name="Grigoriev I."/>
        </authorList>
    </citation>
    <scope>NUCLEOTIDE SEQUENCE</scope>
    <source>
        <strain evidence="1">CBS 161.51</strain>
    </source>
</reference>
<evidence type="ECO:0000313" key="2">
    <source>
        <dbReference type="Proteomes" id="UP000800038"/>
    </source>
</evidence>
<dbReference type="EMBL" id="ML976140">
    <property type="protein sequence ID" value="KAF1937411.1"/>
    <property type="molecule type" value="Genomic_DNA"/>
</dbReference>
<dbReference type="Proteomes" id="UP000800038">
    <property type="component" value="Unassembled WGS sequence"/>
</dbReference>
<evidence type="ECO:0000313" key="1">
    <source>
        <dbReference type="EMBL" id="KAF1937411.1"/>
    </source>
</evidence>
<feature type="non-terminal residue" evidence="1">
    <location>
        <position position="78"/>
    </location>
</feature>
<dbReference type="AlphaFoldDB" id="A0A6A5S9P5"/>
<organism evidence="1 2">
    <name type="scientific">Clathrospora elynae</name>
    <dbReference type="NCBI Taxonomy" id="706981"/>
    <lineage>
        <taxon>Eukaryota</taxon>
        <taxon>Fungi</taxon>
        <taxon>Dikarya</taxon>
        <taxon>Ascomycota</taxon>
        <taxon>Pezizomycotina</taxon>
        <taxon>Dothideomycetes</taxon>
        <taxon>Pleosporomycetidae</taxon>
        <taxon>Pleosporales</taxon>
        <taxon>Diademaceae</taxon>
        <taxon>Clathrospora</taxon>
    </lineage>
</organism>
<sequence>MTESSSSRGRCELTREQLMKDTNLKERDWRFINPELWDDNVEAPDDEVDAIEATTYIARAIADYTDRPTADEELFGEF</sequence>
<name>A0A6A5S9P5_9PLEO</name>